<dbReference type="KEGG" id="dov:DSCO28_02500"/>
<evidence type="ECO:0000313" key="4">
    <source>
        <dbReference type="Proteomes" id="UP000425960"/>
    </source>
</evidence>
<reference evidence="3 4" key="1">
    <citation type="submission" date="2019-11" db="EMBL/GenBank/DDBJ databases">
        <title>Comparative genomics of hydrocarbon-degrading Desulfosarcina strains.</title>
        <authorList>
            <person name="Watanabe M."/>
            <person name="Kojima H."/>
            <person name="Fukui M."/>
        </authorList>
    </citation>
    <scope>NUCLEOTIDE SEQUENCE [LARGE SCALE GENOMIC DNA]</scope>
    <source>
        <strain evidence="3 4">28bB2T</strain>
    </source>
</reference>
<organism evidence="3 4">
    <name type="scientific">Desulfosarcina ovata subsp. sediminis</name>
    <dbReference type="NCBI Taxonomy" id="885957"/>
    <lineage>
        <taxon>Bacteria</taxon>
        <taxon>Pseudomonadati</taxon>
        <taxon>Thermodesulfobacteriota</taxon>
        <taxon>Desulfobacteria</taxon>
        <taxon>Desulfobacterales</taxon>
        <taxon>Desulfosarcinaceae</taxon>
        <taxon>Desulfosarcina</taxon>
    </lineage>
</organism>
<dbReference type="EMBL" id="AP021876">
    <property type="protein sequence ID" value="BBO79684.1"/>
    <property type="molecule type" value="Genomic_DNA"/>
</dbReference>
<dbReference type="GO" id="GO:0005524">
    <property type="term" value="F:ATP binding"/>
    <property type="evidence" value="ECO:0007669"/>
    <property type="project" value="UniProtKB-UniRule"/>
</dbReference>
<dbReference type="Pfam" id="PF08443">
    <property type="entry name" value="RimK"/>
    <property type="match status" value="1"/>
</dbReference>
<sequence>MRACRNVLTIGVHPNFCDYGEQERHLIRSADKIYYPTAFYAELFDTLGKATFPSYHTYKCVQDKIKQSALFQLAGLPHPRTRVFFGKRQRARIRDYFSLPLIAKEPRGSAMGRGVFLIRNDAELDAYTHDRHVVYIQEFLPMDRDIRAVVIGGRVVHAYWRIASAGEFRTNVARGGRVSLDPVPQAALDLALETATVCRWDDVGLDICCHDGQYTLLEANMKYGREGFRAAGIDYFALMEQLIDNGEI</sequence>
<proteinExistence type="predicted"/>
<name>A0A5K7ZEK3_9BACT</name>
<keyword evidence="1" id="KW-0067">ATP-binding</keyword>
<feature type="domain" description="ATP-grasp" evidence="2">
    <location>
        <begin position="68"/>
        <end position="244"/>
    </location>
</feature>
<accession>A0A5K7ZEK3</accession>
<dbReference type="Gene3D" id="3.30.1490.20">
    <property type="entry name" value="ATP-grasp fold, A domain"/>
    <property type="match status" value="1"/>
</dbReference>
<dbReference type="Gene3D" id="3.30.470.20">
    <property type="entry name" value="ATP-grasp fold, B domain"/>
    <property type="match status" value="1"/>
</dbReference>
<dbReference type="SUPFAM" id="SSF56059">
    <property type="entry name" value="Glutathione synthetase ATP-binding domain-like"/>
    <property type="match status" value="1"/>
</dbReference>
<evidence type="ECO:0000313" key="3">
    <source>
        <dbReference type="EMBL" id="BBO79684.1"/>
    </source>
</evidence>
<dbReference type="AlphaFoldDB" id="A0A5K7ZEK3"/>
<evidence type="ECO:0000259" key="2">
    <source>
        <dbReference type="PROSITE" id="PS50975"/>
    </source>
</evidence>
<keyword evidence="1" id="KW-0547">Nucleotide-binding</keyword>
<gene>
    <name evidence="3" type="ORF">DSCO28_02500</name>
</gene>
<dbReference type="GO" id="GO:0016879">
    <property type="term" value="F:ligase activity, forming carbon-nitrogen bonds"/>
    <property type="evidence" value="ECO:0007669"/>
    <property type="project" value="TreeGrafter"/>
</dbReference>
<dbReference type="GO" id="GO:0005737">
    <property type="term" value="C:cytoplasm"/>
    <property type="evidence" value="ECO:0007669"/>
    <property type="project" value="TreeGrafter"/>
</dbReference>
<protein>
    <recommendedName>
        <fullName evidence="2">ATP-grasp domain-containing protein</fullName>
    </recommendedName>
</protein>
<dbReference type="GO" id="GO:0046872">
    <property type="term" value="F:metal ion binding"/>
    <property type="evidence" value="ECO:0007669"/>
    <property type="project" value="InterPro"/>
</dbReference>
<dbReference type="PROSITE" id="PS50975">
    <property type="entry name" value="ATP_GRASP"/>
    <property type="match status" value="1"/>
</dbReference>
<evidence type="ECO:0000256" key="1">
    <source>
        <dbReference type="PROSITE-ProRule" id="PRU00409"/>
    </source>
</evidence>
<dbReference type="InterPro" id="IPR011761">
    <property type="entry name" value="ATP-grasp"/>
</dbReference>
<dbReference type="PANTHER" id="PTHR21621">
    <property type="entry name" value="RIBOSOMAL PROTEIN S6 MODIFICATION PROTEIN"/>
    <property type="match status" value="1"/>
</dbReference>
<dbReference type="InterPro" id="IPR013815">
    <property type="entry name" value="ATP_grasp_subdomain_1"/>
</dbReference>
<dbReference type="Proteomes" id="UP000425960">
    <property type="component" value="Chromosome"/>
</dbReference>
<dbReference type="InterPro" id="IPR013651">
    <property type="entry name" value="ATP-grasp_RimK-type"/>
</dbReference>
<dbReference type="PANTHER" id="PTHR21621:SF0">
    <property type="entry name" value="BETA-CITRYLGLUTAMATE SYNTHASE B-RELATED"/>
    <property type="match status" value="1"/>
</dbReference>